<evidence type="ECO:0000313" key="2">
    <source>
        <dbReference type="EMBL" id="SNZ12038.1"/>
    </source>
</evidence>
<protein>
    <submittedName>
        <fullName evidence="2">Tripartite-type tricarboxylate transporter, receptor component TctC</fullName>
    </submittedName>
</protein>
<organism evidence="2 3">
    <name type="scientific">Natronoarchaeum philippinense</name>
    <dbReference type="NCBI Taxonomy" id="558529"/>
    <lineage>
        <taxon>Archaea</taxon>
        <taxon>Methanobacteriati</taxon>
        <taxon>Methanobacteriota</taxon>
        <taxon>Stenosarchaea group</taxon>
        <taxon>Halobacteria</taxon>
        <taxon>Halobacteriales</taxon>
        <taxon>Natronoarchaeaceae</taxon>
    </lineage>
</organism>
<dbReference type="Gene3D" id="3.40.190.10">
    <property type="entry name" value="Periplasmic binding protein-like II"/>
    <property type="match status" value="1"/>
</dbReference>
<dbReference type="CDD" id="cd07012">
    <property type="entry name" value="PBP2_Bug_TTT"/>
    <property type="match status" value="1"/>
</dbReference>
<dbReference type="InterPro" id="IPR005064">
    <property type="entry name" value="BUG"/>
</dbReference>
<dbReference type="OrthoDB" id="340746at2157"/>
<sequence>MTDRKRFDRRTVLQAAGGGALVGLAGCTDQLTPDDGGGGGGDPESFPSQDIEMICPWAEGGGTDRTARALADMVQDELDASAFVTNQTGGSGSVGFNAISNAEPDGHTVGVLTVEICTIDHLGVADISPDDVAGVMQYNFDPASLTVHQDAPYGTLEEFVTYAENNPGEIRVSNSGQGAIWHLSAAGFAREAGIELDHIGYDGAAPATEAVLSGEVEATTSSAAEVAPQVQDGPLEMLAFFGEERHPLFPDVPTLQESGYDFSMGAWRAIGVPTGVDEAIVGQLHDSYRSVYESNEFQQFMQDNGFGMVYRDTQEFEQFMDSEYERFGQLISELGLGG</sequence>
<dbReference type="RefSeq" id="WP_097008451.1">
    <property type="nucleotide sequence ID" value="NZ_OBEJ01000002.1"/>
</dbReference>
<dbReference type="PANTHER" id="PTHR42928">
    <property type="entry name" value="TRICARBOXYLATE-BINDING PROTEIN"/>
    <property type="match status" value="1"/>
</dbReference>
<dbReference type="PANTHER" id="PTHR42928:SF5">
    <property type="entry name" value="BLR1237 PROTEIN"/>
    <property type="match status" value="1"/>
</dbReference>
<evidence type="ECO:0000256" key="1">
    <source>
        <dbReference type="SAM" id="MobiDB-lite"/>
    </source>
</evidence>
<dbReference type="Pfam" id="PF03401">
    <property type="entry name" value="TctC"/>
    <property type="match status" value="1"/>
</dbReference>
<dbReference type="PROSITE" id="PS51257">
    <property type="entry name" value="PROKAR_LIPOPROTEIN"/>
    <property type="match status" value="1"/>
</dbReference>
<feature type="region of interest" description="Disordered" evidence="1">
    <location>
        <begin position="28"/>
        <end position="49"/>
    </location>
</feature>
<gene>
    <name evidence="2" type="ORF">SAMN06269185_1469</name>
</gene>
<reference evidence="3" key="1">
    <citation type="submission" date="2017-09" db="EMBL/GenBank/DDBJ databases">
        <authorList>
            <person name="Varghese N."/>
            <person name="Submissions S."/>
        </authorList>
    </citation>
    <scope>NUCLEOTIDE SEQUENCE [LARGE SCALE GENOMIC DNA]</scope>
    <source>
        <strain evidence="3">DSM 27208</strain>
    </source>
</reference>
<dbReference type="EMBL" id="OBEJ01000002">
    <property type="protein sequence ID" value="SNZ12038.1"/>
    <property type="molecule type" value="Genomic_DNA"/>
</dbReference>
<evidence type="ECO:0000313" key="3">
    <source>
        <dbReference type="Proteomes" id="UP000219453"/>
    </source>
</evidence>
<proteinExistence type="predicted"/>
<dbReference type="Gene3D" id="3.40.190.150">
    <property type="entry name" value="Bordetella uptake gene, domain 1"/>
    <property type="match status" value="1"/>
</dbReference>
<dbReference type="SUPFAM" id="SSF53850">
    <property type="entry name" value="Periplasmic binding protein-like II"/>
    <property type="match status" value="1"/>
</dbReference>
<dbReference type="PIRSF" id="PIRSF017082">
    <property type="entry name" value="YflP"/>
    <property type="match status" value="1"/>
</dbReference>
<dbReference type="Proteomes" id="UP000219453">
    <property type="component" value="Unassembled WGS sequence"/>
</dbReference>
<dbReference type="AlphaFoldDB" id="A0A285NS79"/>
<dbReference type="InterPro" id="IPR042100">
    <property type="entry name" value="Bug_dom1"/>
</dbReference>
<keyword evidence="3" id="KW-1185">Reference proteome</keyword>
<accession>A0A285NS79</accession>
<keyword evidence="2" id="KW-0675">Receptor</keyword>
<name>A0A285NS79_NATPI</name>